<feature type="domain" description="Cyclin C-terminal" evidence="7">
    <location>
        <begin position="365"/>
        <end position="496"/>
    </location>
</feature>
<feature type="compositionally biased region" description="Basic and acidic residues" evidence="5">
    <location>
        <begin position="113"/>
        <end position="122"/>
    </location>
</feature>
<gene>
    <name evidence="8" type="ORF">ACHAWO_013067</name>
</gene>
<evidence type="ECO:0000256" key="2">
    <source>
        <dbReference type="ARBA" id="ARBA00023127"/>
    </source>
</evidence>
<feature type="domain" description="Cyclin-like" evidence="6">
    <location>
        <begin position="272"/>
        <end position="356"/>
    </location>
</feature>
<dbReference type="CDD" id="cd20537">
    <property type="entry name" value="CYCLIN_CCNO-like_rpt2"/>
    <property type="match status" value="1"/>
</dbReference>
<protein>
    <recommendedName>
        <fullName evidence="10">Cyclin N-terminal domain-containing protein</fullName>
    </recommendedName>
</protein>
<dbReference type="FunFam" id="1.10.472.10:FF:000001">
    <property type="entry name" value="G2/mitotic-specific cyclin"/>
    <property type="match status" value="1"/>
</dbReference>
<dbReference type="InterPro" id="IPR006671">
    <property type="entry name" value="Cyclin_N"/>
</dbReference>
<accession>A0ABD3NRD1</accession>
<evidence type="ECO:0000313" key="9">
    <source>
        <dbReference type="Proteomes" id="UP001530400"/>
    </source>
</evidence>
<feature type="compositionally biased region" description="Basic and acidic residues" evidence="5">
    <location>
        <begin position="94"/>
        <end position="105"/>
    </location>
</feature>
<dbReference type="PANTHER" id="PTHR10177">
    <property type="entry name" value="CYCLINS"/>
    <property type="match status" value="1"/>
</dbReference>
<dbReference type="SMART" id="SM01332">
    <property type="entry name" value="Cyclin_C"/>
    <property type="match status" value="1"/>
</dbReference>
<dbReference type="CDD" id="cd20507">
    <property type="entry name" value="CYCLIN_CCNB1-like_rpt1"/>
    <property type="match status" value="1"/>
</dbReference>
<evidence type="ECO:0008006" key="10">
    <source>
        <dbReference type="Google" id="ProtNLM"/>
    </source>
</evidence>
<evidence type="ECO:0000313" key="8">
    <source>
        <dbReference type="EMBL" id="KAL3777186.1"/>
    </source>
</evidence>
<dbReference type="PIRSF" id="PIRSF001771">
    <property type="entry name" value="Cyclin_A_B_D_E"/>
    <property type="match status" value="1"/>
</dbReference>
<feature type="compositionally biased region" description="Low complexity" evidence="5">
    <location>
        <begin position="134"/>
        <end position="146"/>
    </location>
</feature>
<keyword evidence="3" id="KW-0131">Cell cycle</keyword>
<evidence type="ECO:0000256" key="4">
    <source>
        <dbReference type="RuleBase" id="RU000383"/>
    </source>
</evidence>
<reference evidence="8 9" key="1">
    <citation type="submission" date="2024-10" db="EMBL/GenBank/DDBJ databases">
        <title>Updated reference genomes for cyclostephanoid diatoms.</title>
        <authorList>
            <person name="Roberts W.R."/>
            <person name="Alverson A.J."/>
        </authorList>
    </citation>
    <scope>NUCLEOTIDE SEQUENCE [LARGE SCALE GENOMIC DNA]</scope>
    <source>
        <strain evidence="8 9">AJA010-31</strain>
    </source>
</reference>
<keyword evidence="1" id="KW-0132">Cell division</keyword>
<dbReference type="Proteomes" id="UP001530400">
    <property type="component" value="Unassembled WGS sequence"/>
</dbReference>
<comment type="caution">
    <text evidence="8">The sequence shown here is derived from an EMBL/GenBank/DDBJ whole genome shotgun (WGS) entry which is preliminary data.</text>
</comment>
<name>A0ABD3NRD1_9STRA</name>
<evidence type="ECO:0000259" key="7">
    <source>
        <dbReference type="SMART" id="SM01332"/>
    </source>
</evidence>
<evidence type="ECO:0000256" key="5">
    <source>
        <dbReference type="SAM" id="MobiDB-lite"/>
    </source>
</evidence>
<dbReference type="Pfam" id="PF02984">
    <property type="entry name" value="Cyclin_C"/>
    <property type="match status" value="1"/>
</dbReference>
<dbReference type="SMART" id="SM00385">
    <property type="entry name" value="CYCLIN"/>
    <property type="match status" value="2"/>
</dbReference>
<evidence type="ECO:0000259" key="6">
    <source>
        <dbReference type="SMART" id="SM00385"/>
    </source>
</evidence>
<feature type="region of interest" description="Disordered" evidence="5">
    <location>
        <begin position="1"/>
        <end position="161"/>
    </location>
</feature>
<dbReference type="Pfam" id="PF00134">
    <property type="entry name" value="Cyclin_N"/>
    <property type="match status" value="1"/>
</dbReference>
<dbReference type="GO" id="GO:0051301">
    <property type="term" value="P:cell division"/>
    <property type="evidence" value="ECO:0007669"/>
    <property type="project" value="UniProtKB-KW"/>
</dbReference>
<feature type="compositionally biased region" description="Polar residues" evidence="5">
    <location>
        <begin position="61"/>
        <end position="72"/>
    </location>
</feature>
<dbReference type="Gene3D" id="1.10.472.10">
    <property type="entry name" value="Cyclin-like"/>
    <property type="match status" value="2"/>
</dbReference>
<comment type="similarity">
    <text evidence="4">Belongs to the cyclin family.</text>
</comment>
<dbReference type="InterPro" id="IPR013763">
    <property type="entry name" value="Cyclin-like_dom"/>
</dbReference>
<dbReference type="EMBL" id="JALLPJ020001058">
    <property type="protein sequence ID" value="KAL3777186.1"/>
    <property type="molecule type" value="Genomic_DNA"/>
</dbReference>
<feature type="compositionally biased region" description="Basic and acidic residues" evidence="5">
    <location>
        <begin position="1"/>
        <end position="26"/>
    </location>
</feature>
<feature type="domain" description="Cyclin-like" evidence="6">
    <location>
        <begin position="369"/>
        <end position="461"/>
    </location>
</feature>
<dbReference type="InterPro" id="IPR004367">
    <property type="entry name" value="Cyclin_C-dom"/>
</dbReference>
<evidence type="ECO:0000256" key="1">
    <source>
        <dbReference type="ARBA" id="ARBA00022618"/>
    </source>
</evidence>
<dbReference type="InterPro" id="IPR039361">
    <property type="entry name" value="Cyclin"/>
</dbReference>
<proteinExistence type="inferred from homology"/>
<keyword evidence="2 4" id="KW-0195">Cyclin</keyword>
<dbReference type="InterPro" id="IPR048258">
    <property type="entry name" value="Cyclins_cyclin-box"/>
</dbReference>
<dbReference type="SUPFAM" id="SSF47954">
    <property type="entry name" value="Cyclin-like"/>
    <property type="match status" value="2"/>
</dbReference>
<dbReference type="InterPro" id="IPR046965">
    <property type="entry name" value="Cyclin_A/B-like"/>
</dbReference>
<keyword evidence="9" id="KW-1185">Reference proteome</keyword>
<evidence type="ECO:0000256" key="3">
    <source>
        <dbReference type="ARBA" id="ARBA00023306"/>
    </source>
</evidence>
<sequence length="508" mass="57121">MEEPVARRLRSRESEAATANESRRAFGDASNRTGKKDGKKPPVKRTRATRASAATVENRTEGPTSRGRATNTAAEAKPEAKPARRSSSRVKSSTIDDSKSDELATKKGGTKRSSKEAVETKATHSVKRAKTEAAAKQPKAKSAPSKPTRRSTRISRDKSSDKPFVVAEVPIVQAPPQHLIPADFGLTRDDSAEKDFTYGIAYYDEKDRDDTLLCKDYVTDMFQNMFEAEVSDLFVVLTAIQNSVLLAARTQPFQYMDTQEDINARMRAILVDWLVEVHMKFRLNPNTLYLCVNIIDRYCSKVPVKRSKLQLVGVTALLVACKHEEIYPPEVRDCVYITDRAYTRSDVLDMEQSLLKELNWKISVPTAYPFLHRFLSLLNASDRVGHAAHYYLERSLQEHDMLDYRPSEISCAAVILAVNNPDILLLDEDYETELPGIPKILLEYTGFEKDHLIDICEDLASKVANECITASKRTLTAVKKKFESSKYMRISSEVELPSVINLSKSRDT</sequence>
<dbReference type="AlphaFoldDB" id="A0ABD3NRD1"/>
<organism evidence="8 9">
    <name type="scientific">Cyclotella atomus</name>
    <dbReference type="NCBI Taxonomy" id="382360"/>
    <lineage>
        <taxon>Eukaryota</taxon>
        <taxon>Sar</taxon>
        <taxon>Stramenopiles</taxon>
        <taxon>Ochrophyta</taxon>
        <taxon>Bacillariophyta</taxon>
        <taxon>Coscinodiscophyceae</taxon>
        <taxon>Thalassiosirophycidae</taxon>
        <taxon>Stephanodiscales</taxon>
        <taxon>Stephanodiscaceae</taxon>
        <taxon>Cyclotella</taxon>
    </lineage>
</organism>
<dbReference type="InterPro" id="IPR036915">
    <property type="entry name" value="Cyclin-like_sf"/>
</dbReference>
<dbReference type="PROSITE" id="PS00292">
    <property type="entry name" value="CYCLINS"/>
    <property type="match status" value="1"/>
</dbReference>